<dbReference type="GO" id="GO:0005886">
    <property type="term" value="C:plasma membrane"/>
    <property type="evidence" value="ECO:0007669"/>
    <property type="project" value="TreeGrafter"/>
</dbReference>
<evidence type="ECO:0000256" key="3">
    <source>
        <dbReference type="ARBA" id="ARBA00022448"/>
    </source>
</evidence>
<evidence type="ECO:0000256" key="4">
    <source>
        <dbReference type="ARBA" id="ARBA00022692"/>
    </source>
</evidence>
<protein>
    <submittedName>
        <fullName evidence="10">Aquaporin-like protein</fullName>
    </submittedName>
</protein>
<evidence type="ECO:0000256" key="9">
    <source>
        <dbReference type="SAM" id="Phobius"/>
    </source>
</evidence>
<feature type="region of interest" description="Disordered" evidence="8">
    <location>
        <begin position="120"/>
        <end position="212"/>
    </location>
</feature>
<organism evidence="10 11">
    <name type="scientific">Wallemia mellicola</name>
    <dbReference type="NCBI Taxonomy" id="1708541"/>
    <lineage>
        <taxon>Eukaryota</taxon>
        <taxon>Fungi</taxon>
        <taxon>Dikarya</taxon>
        <taxon>Basidiomycota</taxon>
        <taxon>Wallemiomycotina</taxon>
        <taxon>Wallemiomycetes</taxon>
        <taxon>Wallemiales</taxon>
        <taxon>Wallemiaceae</taxon>
        <taxon>Wallemia</taxon>
    </lineage>
</organism>
<dbReference type="AlphaFoldDB" id="A0A4T0NCH3"/>
<evidence type="ECO:0000256" key="1">
    <source>
        <dbReference type="ARBA" id="ARBA00004141"/>
    </source>
</evidence>
<dbReference type="PRINTS" id="PR00783">
    <property type="entry name" value="MINTRINSICP"/>
</dbReference>
<dbReference type="Proteomes" id="UP000305647">
    <property type="component" value="Unassembled WGS sequence"/>
</dbReference>
<feature type="region of interest" description="Disordered" evidence="8">
    <location>
        <begin position="1"/>
        <end position="44"/>
    </location>
</feature>
<sequence>MSSEKHSQKSTKDKNDKEKKQDSPTKEQLKVKKHNEHVEKLKSKRRPFAIGSVFPSAEENVEKEERKHAAEHQLDPKTLTFAIDFIFERGITLGLESFNNRLHDGNSTFNGAQEQESAMIQSPRTPTFNTAHGTYFMPKPTRGNSKANYDEPEGKKHQIGGVIPDNNYEYDEEVEHDEEPTGDESLHTNRQKMKNDDFEQPNSDDDEDYEGQVGGELENKHEEADDAQERIEESKDENNENDYNYWFRVREVIREPLAEFLATCIAILIGLCANTQTMIYTRSITAAYSNVNLAGGLGATAAIYIAGGISGSHINPAITLMLAIFRGFPWTYVPRYFVAQLLGAFVAAGLTWAMYGVDISYIDPLHRVKGDGATANLFVTEPFTEHGTPVGVCVFQEILAGAILTVEANDATKVTVLALGDKDNAPPGASLGGLIIGMSEKTNIIPYNVWLSSLAILVGTAMGTLSGYATNPVRDFGPRIFLASVGYSSELWTHDKCWFVLGPLIGTFAGTILGATVYDTFIYIGVGSPINFNRTQWFNCLGRSGKSFVRIPRRTAKRSHNMVRYVVGRKNRNEEKIKKWESSQRKGEKAV</sequence>
<evidence type="ECO:0000256" key="7">
    <source>
        <dbReference type="ARBA" id="ARBA00023136"/>
    </source>
</evidence>
<keyword evidence="6 9" id="KW-1133">Transmembrane helix</keyword>
<comment type="similarity">
    <text evidence="2">Belongs to the MIP/aquaporin (TC 1.A.8) family.</text>
</comment>
<feature type="region of interest" description="Disordered" evidence="8">
    <location>
        <begin position="217"/>
        <end position="236"/>
    </location>
</feature>
<feature type="compositionally biased region" description="Acidic residues" evidence="8">
    <location>
        <begin position="198"/>
        <end position="210"/>
    </location>
</feature>
<evidence type="ECO:0000256" key="5">
    <source>
        <dbReference type="ARBA" id="ARBA00022737"/>
    </source>
</evidence>
<feature type="compositionally biased region" description="Acidic residues" evidence="8">
    <location>
        <begin position="168"/>
        <end position="182"/>
    </location>
</feature>
<comment type="subcellular location">
    <subcellularLocation>
        <location evidence="1">Membrane</location>
        <topology evidence="1">Multi-pass membrane protein</topology>
    </subcellularLocation>
</comment>
<dbReference type="EMBL" id="SPRO01000062">
    <property type="protein sequence ID" value="TIC25087.1"/>
    <property type="molecule type" value="Genomic_DNA"/>
</dbReference>
<evidence type="ECO:0000313" key="11">
    <source>
        <dbReference type="Proteomes" id="UP000305647"/>
    </source>
</evidence>
<evidence type="ECO:0000256" key="6">
    <source>
        <dbReference type="ARBA" id="ARBA00022989"/>
    </source>
</evidence>
<feature type="transmembrane region" description="Helical" evidence="9">
    <location>
        <begin position="337"/>
        <end position="355"/>
    </location>
</feature>
<feature type="compositionally biased region" description="Polar residues" evidence="8">
    <location>
        <begin position="120"/>
        <end position="132"/>
    </location>
</feature>
<evidence type="ECO:0000313" key="10">
    <source>
        <dbReference type="EMBL" id="TIC25087.1"/>
    </source>
</evidence>
<gene>
    <name evidence="10" type="ORF">E3Q10_03860</name>
</gene>
<dbReference type="InterPro" id="IPR050363">
    <property type="entry name" value="MIP/Aquaporin"/>
</dbReference>
<dbReference type="SUPFAM" id="SSF81338">
    <property type="entry name" value="Aquaporin-like"/>
    <property type="match status" value="1"/>
</dbReference>
<dbReference type="InterPro" id="IPR023271">
    <property type="entry name" value="Aquaporin-like"/>
</dbReference>
<dbReference type="PANTHER" id="PTHR43829">
    <property type="entry name" value="AQUAPORIN OR AQUAGLYCEROPORIN RELATED"/>
    <property type="match status" value="1"/>
</dbReference>
<dbReference type="InterPro" id="IPR000425">
    <property type="entry name" value="MIP"/>
</dbReference>
<feature type="compositionally biased region" description="Basic and acidic residues" evidence="8">
    <location>
        <begin position="1"/>
        <end position="41"/>
    </location>
</feature>
<evidence type="ECO:0000256" key="2">
    <source>
        <dbReference type="ARBA" id="ARBA00006175"/>
    </source>
</evidence>
<name>A0A4T0NCH3_9BASI</name>
<accession>A0A4T0NCH3</accession>
<dbReference type="Pfam" id="PF00230">
    <property type="entry name" value="MIP"/>
    <property type="match status" value="1"/>
</dbReference>
<feature type="transmembrane region" description="Helical" evidence="9">
    <location>
        <begin position="447"/>
        <end position="469"/>
    </location>
</feature>
<feature type="transmembrane region" description="Helical" evidence="9">
    <location>
        <begin position="257"/>
        <end position="281"/>
    </location>
</feature>
<keyword evidence="5" id="KW-0677">Repeat</keyword>
<keyword evidence="7 9" id="KW-0472">Membrane</keyword>
<dbReference type="GO" id="GO:0015254">
    <property type="term" value="F:glycerol channel activity"/>
    <property type="evidence" value="ECO:0007669"/>
    <property type="project" value="TreeGrafter"/>
</dbReference>
<evidence type="ECO:0000256" key="8">
    <source>
        <dbReference type="SAM" id="MobiDB-lite"/>
    </source>
</evidence>
<dbReference type="GO" id="GO:0015250">
    <property type="term" value="F:water channel activity"/>
    <property type="evidence" value="ECO:0007669"/>
    <property type="project" value="TreeGrafter"/>
</dbReference>
<reference evidence="10 11" key="1">
    <citation type="submission" date="2019-03" db="EMBL/GenBank/DDBJ databases">
        <title>Sequencing 25 genomes of Wallemia mellicola.</title>
        <authorList>
            <person name="Gostincar C."/>
        </authorList>
    </citation>
    <scope>NUCLEOTIDE SEQUENCE [LARGE SCALE GENOMIC DNA]</scope>
    <source>
        <strain evidence="10 11">EXF-8738</strain>
    </source>
</reference>
<keyword evidence="3" id="KW-0813">Transport</keyword>
<dbReference type="PANTHER" id="PTHR43829:SF24">
    <property type="entry name" value="MIP AQUAPORIN (EUROFUNG)"/>
    <property type="match status" value="1"/>
</dbReference>
<proteinExistence type="inferred from homology"/>
<dbReference type="Gene3D" id="1.20.1080.10">
    <property type="entry name" value="Glycerol uptake facilitator protein"/>
    <property type="match status" value="1"/>
</dbReference>
<keyword evidence="4 9" id="KW-0812">Transmembrane</keyword>
<comment type="caution">
    <text evidence="10">The sequence shown here is derived from an EMBL/GenBank/DDBJ whole genome shotgun (WGS) entry which is preliminary data.</text>
</comment>